<dbReference type="Gene3D" id="3.90.230.10">
    <property type="entry name" value="Creatinase/methionine aminopeptidase superfamily"/>
    <property type="match status" value="1"/>
</dbReference>
<dbReference type="InterPro" id="IPR036005">
    <property type="entry name" value="Creatinase/aminopeptidase-like"/>
</dbReference>
<dbReference type="PANTHER" id="PTHR43763">
    <property type="entry name" value="XAA-PRO AMINOPEPTIDASE 1"/>
    <property type="match status" value="1"/>
</dbReference>
<dbReference type="PANTHER" id="PTHR43763:SF6">
    <property type="entry name" value="XAA-PRO AMINOPEPTIDASE 1"/>
    <property type="match status" value="1"/>
</dbReference>
<feature type="domain" description="Peptidase M24" evidence="1">
    <location>
        <begin position="10"/>
        <end position="73"/>
    </location>
</feature>
<dbReference type="InterPro" id="IPR050422">
    <property type="entry name" value="X-Pro_aminopeptidase_P"/>
</dbReference>
<protein>
    <recommendedName>
        <fullName evidence="1">Peptidase M24 domain-containing protein</fullName>
    </recommendedName>
</protein>
<dbReference type="SUPFAM" id="SSF55920">
    <property type="entry name" value="Creatinase/aminopeptidase"/>
    <property type="match status" value="1"/>
</dbReference>
<proteinExistence type="predicted"/>
<reference evidence="3" key="1">
    <citation type="submission" date="2016-05" db="EMBL/GenBank/DDBJ databases">
        <title>Draft genome of Corynebacterium afermentans subsp. afermentans LCDC 88199T.</title>
        <authorList>
            <person name="Bernier A.-M."/>
            <person name="Bernard K."/>
        </authorList>
    </citation>
    <scope>NUCLEOTIDE SEQUENCE [LARGE SCALE GENOMIC DNA]</scope>
    <source>
        <strain evidence="3">NML130454</strain>
    </source>
</reference>
<evidence type="ECO:0000313" key="2">
    <source>
        <dbReference type="EMBL" id="OAM43764.1"/>
    </source>
</evidence>
<organism evidence="2 3">
    <name type="scientific">Eikenella halliae</name>
    <dbReference type="NCBI Taxonomy" id="1795832"/>
    <lineage>
        <taxon>Bacteria</taxon>
        <taxon>Pseudomonadati</taxon>
        <taxon>Pseudomonadota</taxon>
        <taxon>Betaproteobacteria</taxon>
        <taxon>Neisseriales</taxon>
        <taxon>Neisseriaceae</taxon>
        <taxon>Eikenella</taxon>
    </lineage>
</organism>
<gene>
    <name evidence="2" type="ORF">A7Q00_04970</name>
</gene>
<name>A0A1B6W0I9_9NEIS</name>
<dbReference type="EMBL" id="LXSQ01000012">
    <property type="protein sequence ID" value="OAM43764.1"/>
    <property type="molecule type" value="Genomic_DNA"/>
</dbReference>
<sequence>MDEPTSKQQRDYNHGTGHGVGYFLNVHQGPQIISYFKPVNGQNVMKAGMLTSDEPGLYRPGKWGIRIENLLVTRKVKNPEETQFGSYLCMEPITFCPIDTKLIDR</sequence>
<dbReference type="AlphaFoldDB" id="A0A1B6W0I9"/>
<evidence type="ECO:0000313" key="3">
    <source>
        <dbReference type="Proteomes" id="UP000077726"/>
    </source>
</evidence>
<dbReference type="Proteomes" id="UP000077726">
    <property type="component" value="Unassembled WGS sequence"/>
</dbReference>
<accession>A0A1B6W0I9</accession>
<dbReference type="Pfam" id="PF00557">
    <property type="entry name" value="Peptidase_M24"/>
    <property type="match status" value="1"/>
</dbReference>
<dbReference type="STRING" id="1795832.A7Q00_04970"/>
<keyword evidence="3" id="KW-1185">Reference proteome</keyword>
<evidence type="ECO:0000259" key="1">
    <source>
        <dbReference type="Pfam" id="PF00557"/>
    </source>
</evidence>
<comment type="caution">
    <text evidence="2">The sequence shown here is derived from an EMBL/GenBank/DDBJ whole genome shotgun (WGS) entry which is preliminary data.</text>
</comment>
<dbReference type="InterPro" id="IPR000994">
    <property type="entry name" value="Pept_M24"/>
</dbReference>